<gene>
    <name evidence="1" type="ordered locus">CENSYa_0592</name>
</gene>
<accession>A0RV58</accession>
<dbReference type="STRING" id="414004.CENSYa_0592"/>
<name>A0RV58_CENSY</name>
<dbReference type="HOGENOM" id="CLU_075233_0_0_2"/>
<reference evidence="1 2" key="1">
    <citation type="journal article" date="2006" name="Proc. Natl. Acad. Sci. U.S.A.">
        <title>Genomic analysis of the uncultivated marine crenarchaeote Cenarchaeum symbiosum.</title>
        <authorList>
            <person name="Hallam S.J."/>
            <person name="Konstantinidis K.T."/>
            <person name="Putnam N."/>
            <person name="Schleper C."/>
            <person name="Watanabe Y."/>
            <person name="Sugahara J."/>
            <person name="Preston C."/>
            <person name="de la Torre J."/>
            <person name="Richardson P.M."/>
            <person name="DeLong E.F."/>
        </authorList>
    </citation>
    <scope>NUCLEOTIDE SEQUENCE [LARGE SCALE GENOMIC DNA]</scope>
    <source>
        <strain evidence="2">A</strain>
    </source>
</reference>
<proteinExistence type="predicted"/>
<evidence type="ECO:0000313" key="1">
    <source>
        <dbReference type="EMBL" id="ABK77225.1"/>
    </source>
</evidence>
<dbReference type="Proteomes" id="UP000000758">
    <property type="component" value="Chromosome"/>
</dbReference>
<dbReference type="EMBL" id="DP000238">
    <property type="protein sequence ID" value="ABK77225.1"/>
    <property type="molecule type" value="Genomic_DNA"/>
</dbReference>
<evidence type="ECO:0000313" key="2">
    <source>
        <dbReference type="Proteomes" id="UP000000758"/>
    </source>
</evidence>
<organism evidence="1 2">
    <name type="scientific">Cenarchaeum symbiosum (strain A)</name>
    <dbReference type="NCBI Taxonomy" id="414004"/>
    <lineage>
        <taxon>Archaea</taxon>
        <taxon>Nitrososphaerota</taxon>
        <taxon>Candidatus Cenarchaeales</taxon>
        <taxon>Candidatus Cenarchaeaceae</taxon>
        <taxon>Candidatus Cenarchaeum</taxon>
    </lineage>
</organism>
<keyword evidence="2" id="KW-1185">Reference proteome</keyword>
<sequence length="223" mass="23145">MLTRRYGIALTGFAAVFALLAITPASASFLPASQADTPVLFGMAELVHKNVDGEVLSSHTVHNQLVDYGESILIKGTFGVDSVGTTSNFERSMVLCVTDALTGADISDTTIAGDLTPTTAVDDGDQSCIDATVLLNSEPGSAVLNTEPGLAVLNATFDGDDVVDDAVITAIAVCNTLNEDFNDRDDCQASGGLFSAVGVVNTTIGADDTLDITYTFDIRSPIN</sequence>
<dbReference type="AlphaFoldDB" id="A0RV58"/>
<dbReference type="KEGG" id="csy:CENSYa_0592"/>
<dbReference type="EnsemblBacteria" id="ABK77225">
    <property type="protein sequence ID" value="ABK77225"/>
    <property type="gene ID" value="CENSYa_0592"/>
</dbReference>
<protein>
    <submittedName>
        <fullName evidence="1">Uncharacterized protein</fullName>
    </submittedName>
</protein>